<evidence type="ECO:0000313" key="2">
    <source>
        <dbReference type="EMBL" id="CAA7405116.1"/>
    </source>
</evidence>
<evidence type="ECO:0000313" key="1">
    <source>
        <dbReference type="EMBL" id="CAA2629030.1"/>
    </source>
</evidence>
<dbReference type="Proteomes" id="UP000663760">
    <property type="component" value="Chromosome 11"/>
</dbReference>
<accession>A0A7I8JDP4</accession>
<evidence type="ECO:0000313" key="3">
    <source>
        <dbReference type="Proteomes" id="UP000663760"/>
    </source>
</evidence>
<gene>
    <name evidence="1" type="ORF">SI7747_11014670</name>
    <name evidence="2" type="ORF">SI8410_11015794</name>
</gene>
<dbReference type="EMBL" id="LR743598">
    <property type="protein sequence ID" value="CAA2629030.1"/>
    <property type="molecule type" value="Genomic_DNA"/>
</dbReference>
<organism evidence="1">
    <name type="scientific">Spirodela intermedia</name>
    <name type="common">Intermediate duckweed</name>
    <dbReference type="NCBI Taxonomy" id="51605"/>
    <lineage>
        <taxon>Eukaryota</taxon>
        <taxon>Viridiplantae</taxon>
        <taxon>Streptophyta</taxon>
        <taxon>Embryophyta</taxon>
        <taxon>Tracheophyta</taxon>
        <taxon>Spermatophyta</taxon>
        <taxon>Magnoliopsida</taxon>
        <taxon>Liliopsida</taxon>
        <taxon>Araceae</taxon>
        <taxon>Lemnoideae</taxon>
        <taxon>Spirodela</taxon>
    </lineage>
</organism>
<dbReference type="EMBL" id="LR746274">
    <property type="protein sequence ID" value="CAA7405116.1"/>
    <property type="molecule type" value="Genomic_DNA"/>
</dbReference>
<keyword evidence="3" id="KW-1185">Reference proteome</keyword>
<proteinExistence type="predicted"/>
<reference evidence="1" key="1">
    <citation type="submission" date="2019-12" db="EMBL/GenBank/DDBJ databases">
        <authorList>
            <person name="Scholz U."/>
            <person name="Mascher M."/>
            <person name="Fiebig A."/>
        </authorList>
    </citation>
    <scope>NUCLEOTIDE SEQUENCE</scope>
</reference>
<name>A0A7I8JDP4_SPIIN</name>
<sequence>MSLFGVIKTTHSNLA</sequence>
<protein>
    <submittedName>
        <fullName evidence="1">Uncharacterized protein</fullName>
    </submittedName>
</protein>